<feature type="compositionally biased region" description="Low complexity" evidence="12">
    <location>
        <begin position="191"/>
        <end position="200"/>
    </location>
</feature>
<keyword evidence="3" id="KW-0677">Repeat</keyword>
<evidence type="ECO:0000259" key="13">
    <source>
        <dbReference type="PROSITE" id="PS50157"/>
    </source>
</evidence>
<keyword evidence="4 11" id="KW-0863">Zinc-finger</keyword>
<feature type="compositionally biased region" description="Basic residues" evidence="12">
    <location>
        <begin position="320"/>
        <end position="331"/>
    </location>
</feature>
<keyword evidence="5" id="KW-0862">Zinc</keyword>
<evidence type="ECO:0000256" key="2">
    <source>
        <dbReference type="ARBA" id="ARBA00022723"/>
    </source>
</evidence>
<keyword evidence="8" id="KW-0804">Transcription</keyword>
<reference evidence="14" key="1">
    <citation type="submission" date="2021-03" db="EMBL/GenBank/DDBJ databases">
        <title>Draft genome sequence of rust myrtle Austropuccinia psidii MF-1, a brazilian biotype.</title>
        <authorList>
            <person name="Quecine M.C."/>
            <person name="Pachon D.M.R."/>
            <person name="Bonatelli M.L."/>
            <person name="Correr F.H."/>
            <person name="Franceschini L.M."/>
            <person name="Leite T.F."/>
            <person name="Margarido G.R.A."/>
            <person name="Almeida C.A."/>
            <person name="Ferrarezi J.A."/>
            <person name="Labate C.A."/>
        </authorList>
    </citation>
    <scope>NUCLEOTIDE SEQUENCE</scope>
    <source>
        <strain evidence="14">MF-1</strain>
    </source>
</reference>
<feature type="region of interest" description="Disordered" evidence="12">
    <location>
        <begin position="608"/>
        <end position="645"/>
    </location>
</feature>
<evidence type="ECO:0000256" key="12">
    <source>
        <dbReference type="SAM" id="MobiDB-lite"/>
    </source>
</evidence>
<keyword evidence="9" id="KW-0539">Nucleus</keyword>
<evidence type="ECO:0000256" key="11">
    <source>
        <dbReference type="PROSITE-ProRule" id="PRU00042"/>
    </source>
</evidence>
<dbReference type="Gene3D" id="3.30.160.60">
    <property type="entry name" value="Classic Zinc Finger"/>
    <property type="match status" value="2"/>
</dbReference>
<evidence type="ECO:0000256" key="6">
    <source>
        <dbReference type="ARBA" id="ARBA00023015"/>
    </source>
</evidence>
<dbReference type="PANTHER" id="PTHR47428">
    <property type="entry name" value="REGULATORY PROTEIN MIG1-RELATED"/>
    <property type="match status" value="1"/>
</dbReference>
<feature type="region of interest" description="Disordered" evidence="12">
    <location>
        <begin position="134"/>
        <end position="369"/>
    </location>
</feature>
<dbReference type="GO" id="GO:0000433">
    <property type="term" value="P:carbon catabolite repression of transcription from RNA polymerase II promoter by glucose"/>
    <property type="evidence" value="ECO:0007669"/>
    <property type="project" value="TreeGrafter"/>
</dbReference>
<evidence type="ECO:0000256" key="7">
    <source>
        <dbReference type="ARBA" id="ARBA00023125"/>
    </source>
</evidence>
<feature type="compositionally biased region" description="Polar residues" evidence="12">
    <location>
        <begin position="217"/>
        <end position="234"/>
    </location>
</feature>
<evidence type="ECO:0000313" key="15">
    <source>
        <dbReference type="Proteomes" id="UP000765509"/>
    </source>
</evidence>
<comment type="subcellular location">
    <subcellularLocation>
        <location evidence="1">Nucleus</location>
    </subcellularLocation>
</comment>
<keyword evidence="15" id="KW-1185">Reference proteome</keyword>
<feature type="compositionally biased region" description="Acidic residues" evidence="12">
    <location>
        <begin position="731"/>
        <end position="740"/>
    </location>
</feature>
<feature type="region of interest" description="Disordered" evidence="12">
    <location>
        <begin position="714"/>
        <end position="740"/>
    </location>
</feature>
<feature type="domain" description="C2H2-type" evidence="13">
    <location>
        <begin position="93"/>
        <end position="124"/>
    </location>
</feature>
<evidence type="ECO:0000256" key="10">
    <source>
        <dbReference type="ARBA" id="ARBA00038023"/>
    </source>
</evidence>
<dbReference type="GO" id="GO:0005634">
    <property type="term" value="C:nucleus"/>
    <property type="evidence" value="ECO:0007669"/>
    <property type="project" value="UniProtKB-SubCell"/>
</dbReference>
<comment type="similarity">
    <text evidence="10">Belongs to the creA/MIG C2H2-type zinc-finger protein family.</text>
</comment>
<feature type="compositionally biased region" description="Polar residues" evidence="12">
    <location>
        <begin position="620"/>
        <end position="636"/>
    </location>
</feature>
<dbReference type="SMART" id="SM00355">
    <property type="entry name" value="ZnF_C2H2"/>
    <property type="match status" value="2"/>
</dbReference>
<dbReference type="InterPro" id="IPR013087">
    <property type="entry name" value="Znf_C2H2_type"/>
</dbReference>
<feature type="region of interest" description="Disordered" evidence="12">
    <location>
        <begin position="86"/>
        <end position="108"/>
    </location>
</feature>
<feature type="domain" description="C2H2-type" evidence="13">
    <location>
        <begin position="65"/>
        <end position="92"/>
    </location>
</feature>
<dbReference type="PROSITE" id="PS00028">
    <property type="entry name" value="ZINC_FINGER_C2H2_1"/>
    <property type="match status" value="2"/>
</dbReference>
<sequence length="740" mass="83184">MNHLESLNHHHHHHHQLNSLNHQSTSTSTSNPSSTSIPSTSTSSSSTNLNNASLNLDRSKLPRPYKCPICDRAFYRLEHQTRHLRTHTGEKPHHCHHPGCDKKFSRSDELTRHARIHTHPAQRKKLIIINNNNQNQNNNFLNQNQNHPNHPSTNSPSQQILYYSGPSNLNQSNSNQNLNSNSYQSHHLYLNPSNTSSPITSPSPSPTPNFLHPHHQSIPSSQFQSSLQTNTNLNRNDHNSFKSNHISHSESQFDHQSNHQNSNVPNLIPYHSNQTHSSTQAYSGYPAHQSQSSSHLINQSNSNSQEHLIRPSHQVSNSHSHSHHRRTHRHSFQPYSYSSSTNISRSTSPFSSNHSSISDDDSSIQRPSSSSEAFIHSSCSLLPPPFSTHHQINLSSTSPVLKPMQQLSLLHSSSSQFIHSNSSLSTPTATTPPSFFKSNPFHSSSPIVLPSLRLSEPKLLSSFNQYPHDNVQMIDYRPLERSHSTPSLSTAPEKWSLSNHTVDRTLHRLSSPLASYRPSSFFLPVSSFLDQTLPASTTTPSTTPSSWVEPAEQHGGLKDILNGDLPVYHHQLKSEQCPTLPPLSTLTQSFEPIINSNKLGFIKATMRHQSNEPGKRDYNQRFSKSQSEPSSRVNTPPNSPRLAPINKNLERSRSINQSFNHVNVNDQNSSKIDSIKQKEGCSNSLRRKNQFNLQMTPIDDQLISGSLVVTNNRSNSIDHRPSEFFGHDDDNLNEIEPNED</sequence>
<feature type="compositionally biased region" description="Low complexity" evidence="12">
    <location>
        <begin position="17"/>
        <end position="56"/>
    </location>
</feature>
<dbReference type="GO" id="GO:0005737">
    <property type="term" value="C:cytoplasm"/>
    <property type="evidence" value="ECO:0007669"/>
    <property type="project" value="TreeGrafter"/>
</dbReference>
<name>A0A9Q3BS02_9BASI</name>
<dbReference type="FunFam" id="3.30.160.60:FF:000089">
    <property type="entry name" value="DNA-binding protein creA"/>
    <property type="match status" value="1"/>
</dbReference>
<keyword evidence="2" id="KW-0479">Metal-binding</keyword>
<evidence type="ECO:0000256" key="4">
    <source>
        <dbReference type="ARBA" id="ARBA00022771"/>
    </source>
</evidence>
<dbReference type="FunFam" id="3.30.160.60:FF:000446">
    <property type="entry name" value="Zinc finger protein"/>
    <property type="match status" value="1"/>
</dbReference>
<proteinExistence type="inferred from homology"/>
<dbReference type="Proteomes" id="UP000765509">
    <property type="component" value="Unassembled WGS sequence"/>
</dbReference>
<evidence type="ECO:0000256" key="3">
    <source>
        <dbReference type="ARBA" id="ARBA00022737"/>
    </source>
</evidence>
<dbReference type="PROSITE" id="PS50157">
    <property type="entry name" value="ZINC_FINGER_C2H2_2"/>
    <property type="match status" value="2"/>
</dbReference>
<dbReference type="EMBL" id="AVOT02002699">
    <property type="protein sequence ID" value="MBW0471226.1"/>
    <property type="molecule type" value="Genomic_DNA"/>
</dbReference>
<feature type="compositionally biased region" description="Low complexity" evidence="12">
    <location>
        <begin position="167"/>
        <end position="182"/>
    </location>
</feature>
<feature type="compositionally biased region" description="Polar residues" evidence="12">
    <location>
        <begin position="658"/>
        <end position="672"/>
    </location>
</feature>
<keyword evidence="7" id="KW-0238">DNA-binding</keyword>
<keyword evidence="6" id="KW-0805">Transcription regulation</keyword>
<dbReference type="InterPro" id="IPR051007">
    <property type="entry name" value="creA/MIG_C2H2-ZnF"/>
</dbReference>
<feature type="compositionally biased region" description="Low complexity" evidence="12">
    <location>
        <begin position="134"/>
        <end position="159"/>
    </location>
</feature>
<evidence type="ECO:0000256" key="5">
    <source>
        <dbReference type="ARBA" id="ARBA00022833"/>
    </source>
</evidence>
<dbReference type="Pfam" id="PF00096">
    <property type="entry name" value="zf-C2H2"/>
    <property type="match status" value="2"/>
</dbReference>
<feature type="region of interest" description="Disordered" evidence="12">
    <location>
        <begin position="1"/>
        <end position="61"/>
    </location>
</feature>
<evidence type="ECO:0000256" key="8">
    <source>
        <dbReference type="ARBA" id="ARBA00023163"/>
    </source>
</evidence>
<dbReference type="GO" id="GO:0000978">
    <property type="term" value="F:RNA polymerase II cis-regulatory region sequence-specific DNA binding"/>
    <property type="evidence" value="ECO:0007669"/>
    <property type="project" value="TreeGrafter"/>
</dbReference>
<accession>A0A9Q3BS02</accession>
<organism evidence="14 15">
    <name type="scientific">Austropuccinia psidii MF-1</name>
    <dbReference type="NCBI Taxonomy" id="1389203"/>
    <lineage>
        <taxon>Eukaryota</taxon>
        <taxon>Fungi</taxon>
        <taxon>Dikarya</taxon>
        <taxon>Basidiomycota</taxon>
        <taxon>Pucciniomycotina</taxon>
        <taxon>Pucciniomycetes</taxon>
        <taxon>Pucciniales</taxon>
        <taxon>Sphaerophragmiaceae</taxon>
        <taxon>Austropuccinia</taxon>
    </lineage>
</organism>
<feature type="compositionally biased region" description="Low complexity" evidence="12">
    <location>
        <begin position="334"/>
        <end position="356"/>
    </location>
</feature>
<evidence type="ECO:0000256" key="9">
    <source>
        <dbReference type="ARBA" id="ARBA00023242"/>
    </source>
</evidence>
<gene>
    <name evidence="14" type="ORF">O181_010941</name>
</gene>
<feature type="compositionally biased region" description="Basic and acidic residues" evidence="12">
    <location>
        <begin position="609"/>
        <end position="619"/>
    </location>
</feature>
<comment type="caution">
    <text evidence="14">The sequence shown here is derived from an EMBL/GenBank/DDBJ whole genome shotgun (WGS) entry which is preliminary data.</text>
</comment>
<feature type="compositionally biased region" description="Basic and acidic residues" evidence="12">
    <location>
        <begin position="247"/>
        <end position="257"/>
    </location>
</feature>
<dbReference type="GO" id="GO:0008270">
    <property type="term" value="F:zinc ion binding"/>
    <property type="evidence" value="ECO:0007669"/>
    <property type="project" value="UniProtKB-KW"/>
</dbReference>
<dbReference type="OrthoDB" id="654211at2759"/>
<feature type="region of interest" description="Disordered" evidence="12">
    <location>
        <begin position="658"/>
        <end position="677"/>
    </location>
</feature>
<dbReference type="PANTHER" id="PTHR47428:SF1">
    <property type="entry name" value="REGULATORY PROTEIN MIG1-RELATED"/>
    <property type="match status" value="1"/>
</dbReference>
<feature type="compositionally biased region" description="Basic and acidic residues" evidence="12">
    <location>
        <begin position="716"/>
        <end position="730"/>
    </location>
</feature>
<dbReference type="SUPFAM" id="SSF57667">
    <property type="entry name" value="beta-beta-alpha zinc fingers"/>
    <property type="match status" value="1"/>
</dbReference>
<evidence type="ECO:0000256" key="1">
    <source>
        <dbReference type="ARBA" id="ARBA00004123"/>
    </source>
</evidence>
<dbReference type="AlphaFoldDB" id="A0A9Q3BS02"/>
<protein>
    <recommendedName>
        <fullName evidence="13">C2H2-type domain-containing protein</fullName>
    </recommendedName>
</protein>
<feature type="compositionally biased region" description="Polar residues" evidence="12">
    <location>
        <begin position="258"/>
        <end position="306"/>
    </location>
</feature>
<evidence type="ECO:0000313" key="14">
    <source>
        <dbReference type="EMBL" id="MBW0471226.1"/>
    </source>
</evidence>
<dbReference type="InterPro" id="IPR036236">
    <property type="entry name" value="Znf_C2H2_sf"/>
</dbReference>